<organism evidence="9 10">
    <name type="scientific">Trichomonas vaginalis (strain ATCC PRA-98 / G3)</name>
    <dbReference type="NCBI Taxonomy" id="412133"/>
    <lineage>
        <taxon>Eukaryota</taxon>
        <taxon>Metamonada</taxon>
        <taxon>Parabasalia</taxon>
        <taxon>Trichomonadida</taxon>
        <taxon>Trichomonadidae</taxon>
        <taxon>Trichomonas</taxon>
    </lineage>
</organism>
<evidence type="ECO:0000256" key="2">
    <source>
        <dbReference type="ARBA" id="ARBA00010940"/>
    </source>
</evidence>
<keyword evidence="10" id="KW-1185">Reference proteome</keyword>
<evidence type="ECO:0000256" key="5">
    <source>
        <dbReference type="ARBA" id="ARBA00023163"/>
    </source>
</evidence>
<dbReference type="AlphaFoldDB" id="A2FNA5"/>
<name>A2FNA5_TRIV3</name>
<keyword evidence="4 7" id="KW-0238">DNA-binding</keyword>
<evidence type="ECO:0000256" key="7">
    <source>
        <dbReference type="RuleBase" id="RU003796"/>
    </source>
</evidence>
<dbReference type="InParanoid" id="A2FNA5"/>
<keyword evidence="3 7" id="KW-0805">Transcription regulation</keyword>
<dbReference type="InterPro" id="IPR037241">
    <property type="entry name" value="E2F-DP_heterodim"/>
</dbReference>
<dbReference type="PANTHER" id="PTHR12081">
    <property type="entry name" value="TRANSCRIPTION FACTOR E2F"/>
    <property type="match status" value="1"/>
</dbReference>
<dbReference type="SMART" id="SM01372">
    <property type="entry name" value="E2F_TDP"/>
    <property type="match status" value="1"/>
</dbReference>
<dbReference type="OrthoDB" id="1743261at2759"/>
<dbReference type="InterPro" id="IPR036388">
    <property type="entry name" value="WH-like_DNA-bd_sf"/>
</dbReference>
<dbReference type="SUPFAM" id="SSF46785">
    <property type="entry name" value="Winged helix' DNA-binding domain"/>
    <property type="match status" value="1"/>
</dbReference>
<dbReference type="InterPro" id="IPR003316">
    <property type="entry name" value="E2F_WHTH_DNA-bd_dom"/>
</dbReference>
<proteinExistence type="inferred from homology"/>
<dbReference type="eggNOG" id="KOG2577">
    <property type="taxonomic scope" value="Eukaryota"/>
</dbReference>
<dbReference type="Proteomes" id="UP000001542">
    <property type="component" value="Unassembled WGS sequence"/>
</dbReference>
<dbReference type="SMR" id="A2FNA5"/>
<dbReference type="Pfam" id="PF16421">
    <property type="entry name" value="E2F_CC-MB"/>
    <property type="match status" value="1"/>
</dbReference>
<accession>A2FNA5</accession>
<evidence type="ECO:0000256" key="3">
    <source>
        <dbReference type="ARBA" id="ARBA00023015"/>
    </source>
</evidence>
<comment type="subcellular location">
    <subcellularLocation>
        <location evidence="1 7">Nucleus</location>
    </subcellularLocation>
</comment>
<protein>
    <recommendedName>
        <fullName evidence="8">E2F/DP family winged-helix DNA-binding domain-containing protein</fullName>
    </recommendedName>
</protein>
<dbReference type="RefSeq" id="XP_001306531.1">
    <property type="nucleotide sequence ID" value="XM_001306530.1"/>
</dbReference>
<comment type="similarity">
    <text evidence="2 7">Belongs to the E2F/DP family.</text>
</comment>
<dbReference type="GO" id="GO:0090575">
    <property type="term" value="C:RNA polymerase II transcription regulator complex"/>
    <property type="evidence" value="ECO:0000318"/>
    <property type="project" value="GO_Central"/>
</dbReference>
<evidence type="ECO:0000313" key="9">
    <source>
        <dbReference type="EMBL" id="EAX93601.1"/>
    </source>
</evidence>
<keyword evidence="5 7" id="KW-0804">Transcription</keyword>
<dbReference type="VEuPathDB" id="TrichDB:TVAG_427230"/>
<sequence length="175" mass="19724">MTDKGEQSKQSLASLTQGFIHLLTNSEDVEIEITKASEMLDASKRRLYDVTNVLQGVGLVERCGKSKIKWTSRNSKADAQSYHNALLEKEKELIQISSFLDAKIEEFTNSEVFNNLGWVTDFDIQKCKKDRNSKVFALKGPASLAVQVDETEDGTYRMVCQSEDQPISWTPIGRN</sequence>
<dbReference type="KEGG" id="tva:4751323"/>
<evidence type="ECO:0000256" key="6">
    <source>
        <dbReference type="ARBA" id="ARBA00023242"/>
    </source>
</evidence>
<evidence type="ECO:0000256" key="4">
    <source>
        <dbReference type="ARBA" id="ARBA00023125"/>
    </source>
</evidence>
<evidence type="ECO:0000256" key="1">
    <source>
        <dbReference type="ARBA" id="ARBA00004123"/>
    </source>
</evidence>
<keyword evidence="6 7" id="KW-0539">Nucleus</keyword>
<feature type="domain" description="E2F/DP family winged-helix DNA-binding" evidence="8">
    <location>
        <begin position="7"/>
        <end position="72"/>
    </location>
</feature>
<reference evidence="9" key="2">
    <citation type="journal article" date="2007" name="Science">
        <title>Draft genome sequence of the sexually transmitted pathogen Trichomonas vaginalis.</title>
        <authorList>
            <person name="Carlton J.M."/>
            <person name="Hirt R.P."/>
            <person name="Silva J.C."/>
            <person name="Delcher A.L."/>
            <person name="Schatz M."/>
            <person name="Zhao Q."/>
            <person name="Wortman J.R."/>
            <person name="Bidwell S.L."/>
            <person name="Alsmark U.C.M."/>
            <person name="Besteiro S."/>
            <person name="Sicheritz-Ponten T."/>
            <person name="Noel C.J."/>
            <person name="Dacks J.B."/>
            <person name="Foster P.G."/>
            <person name="Simillion C."/>
            <person name="Van de Peer Y."/>
            <person name="Miranda-Saavedra D."/>
            <person name="Barton G.J."/>
            <person name="Westrop G.D."/>
            <person name="Mueller S."/>
            <person name="Dessi D."/>
            <person name="Fiori P.L."/>
            <person name="Ren Q."/>
            <person name="Paulsen I."/>
            <person name="Zhang H."/>
            <person name="Bastida-Corcuera F.D."/>
            <person name="Simoes-Barbosa A."/>
            <person name="Brown M.T."/>
            <person name="Hayes R.D."/>
            <person name="Mukherjee M."/>
            <person name="Okumura C.Y."/>
            <person name="Schneider R."/>
            <person name="Smith A.J."/>
            <person name="Vanacova S."/>
            <person name="Villalvazo M."/>
            <person name="Haas B.J."/>
            <person name="Pertea M."/>
            <person name="Feldblyum T.V."/>
            <person name="Utterback T.R."/>
            <person name="Shu C.L."/>
            <person name="Osoegawa K."/>
            <person name="de Jong P.J."/>
            <person name="Hrdy I."/>
            <person name="Horvathova L."/>
            <person name="Zubacova Z."/>
            <person name="Dolezal P."/>
            <person name="Malik S.B."/>
            <person name="Logsdon J.M. Jr."/>
            <person name="Henze K."/>
            <person name="Gupta A."/>
            <person name="Wang C.C."/>
            <person name="Dunne R.L."/>
            <person name="Upcroft J.A."/>
            <person name="Upcroft P."/>
            <person name="White O."/>
            <person name="Salzberg S.L."/>
            <person name="Tang P."/>
            <person name="Chiu C.-H."/>
            <person name="Lee Y.-S."/>
            <person name="Embley T.M."/>
            <person name="Coombs G.H."/>
            <person name="Mottram J.C."/>
            <person name="Tachezy J."/>
            <person name="Fraser-Liggett C.M."/>
            <person name="Johnson P.J."/>
        </authorList>
    </citation>
    <scope>NUCLEOTIDE SEQUENCE [LARGE SCALE GENOMIC DNA]</scope>
    <source>
        <strain evidence="9">G3</strain>
    </source>
</reference>
<dbReference type="GO" id="GO:0006357">
    <property type="term" value="P:regulation of transcription by RNA polymerase II"/>
    <property type="evidence" value="ECO:0000318"/>
    <property type="project" value="GO_Central"/>
</dbReference>
<evidence type="ECO:0000313" key="10">
    <source>
        <dbReference type="Proteomes" id="UP000001542"/>
    </source>
</evidence>
<dbReference type="FunFam" id="1.10.10.10:FF:000458">
    <property type="entry name" value="E2F-like (Mammalian transcription factor)"/>
    <property type="match status" value="1"/>
</dbReference>
<dbReference type="Gene3D" id="1.10.10.10">
    <property type="entry name" value="Winged helix-like DNA-binding domain superfamily/Winged helix DNA-binding domain"/>
    <property type="match status" value="1"/>
</dbReference>
<dbReference type="PANTHER" id="PTHR12081:SF18">
    <property type="entry name" value="TRANSCRIPTION FACTOR E2F2-RELATED"/>
    <property type="match status" value="1"/>
</dbReference>
<dbReference type="Gene3D" id="6.10.250.540">
    <property type="match status" value="1"/>
</dbReference>
<dbReference type="InterPro" id="IPR015633">
    <property type="entry name" value="E2F"/>
</dbReference>
<dbReference type="GO" id="GO:0046983">
    <property type="term" value="F:protein dimerization activity"/>
    <property type="evidence" value="ECO:0007669"/>
    <property type="project" value="InterPro"/>
</dbReference>
<dbReference type="EMBL" id="DS113902">
    <property type="protein sequence ID" value="EAX93601.1"/>
    <property type="molecule type" value="Genomic_DNA"/>
</dbReference>
<reference evidence="9" key="1">
    <citation type="submission" date="2006-10" db="EMBL/GenBank/DDBJ databases">
        <authorList>
            <person name="Amadeo P."/>
            <person name="Zhao Q."/>
            <person name="Wortman J."/>
            <person name="Fraser-Liggett C."/>
            <person name="Carlton J."/>
        </authorList>
    </citation>
    <scope>NUCLEOTIDE SEQUENCE</scope>
    <source>
        <strain evidence="9">G3</strain>
    </source>
</reference>
<dbReference type="VEuPathDB" id="TrichDB:TVAGG3_0136060"/>
<evidence type="ECO:0000259" key="8">
    <source>
        <dbReference type="SMART" id="SM01372"/>
    </source>
</evidence>
<dbReference type="InterPro" id="IPR036390">
    <property type="entry name" value="WH_DNA-bd_sf"/>
</dbReference>
<dbReference type="STRING" id="5722.A2FNA5"/>
<dbReference type="SUPFAM" id="SSF144074">
    <property type="entry name" value="E2F-DP heterodimerization region"/>
    <property type="match status" value="1"/>
</dbReference>
<dbReference type="GO" id="GO:0000981">
    <property type="term" value="F:DNA-binding transcription factor activity, RNA polymerase II-specific"/>
    <property type="evidence" value="ECO:0000318"/>
    <property type="project" value="GO_Central"/>
</dbReference>
<dbReference type="Pfam" id="PF02319">
    <property type="entry name" value="WHD_E2F_TDP"/>
    <property type="match status" value="1"/>
</dbReference>
<dbReference type="GO" id="GO:0000978">
    <property type="term" value="F:RNA polymerase II cis-regulatory region sequence-specific DNA binding"/>
    <property type="evidence" value="ECO:0000318"/>
    <property type="project" value="GO_Central"/>
</dbReference>
<dbReference type="InterPro" id="IPR032198">
    <property type="entry name" value="E2F_CC-MB"/>
</dbReference>
<gene>
    <name evidence="9" type="ORF">TVAG_427230</name>
</gene>